<reference evidence="3" key="1">
    <citation type="submission" date="2019-10" db="EMBL/GenBank/DDBJ databases">
        <title>Lacipirellula parvula gen. nov., sp. nov., representing a lineage of planctomycetes widespread in freshwater anoxic habitats, and description of the family Lacipirellulaceae.</title>
        <authorList>
            <person name="Dedysh S.N."/>
            <person name="Kulichevskaya I.S."/>
            <person name="Beletsky A.V."/>
            <person name="Rakitin A.L."/>
            <person name="Mardanov A.V."/>
            <person name="Ivanova A.A."/>
            <person name="Saltykova V.X."/>
            <person name="Rijpstra W.I.C."/>
            <person name="Sinninghe Damste J.S."/>
            <person name="Ravin N.V."/>
        </authorList>
    </citation>
    <scope>NUCLEOTIDE SEQUENCE [LARGE SCALE GENOMIC DNA]</scope>
    <source>
        <strain evidence="3">PX69</strain>
    </source>
</reference>
<dbReference type="KEGG" id="lpav:PLANPX_3864"/>
<dbReference type="AlphaFoldDB" id="A0A5K7XE07"/>
<gene>
    <name evidence="2" type="ORF">PLANPX_3864</name>
</gene>
<organism evidence="2 3">
    <name type="scientific">Lacipirellula parvula</name>
    <dbReference type="NCBI Taxonomy" id="2650471"/>
    <lineage>
        <taxon>Bacteria</taxon>
        <taxon>Pseudomonadati</taxon>
        <taxon>Planctomycetota</taxon>
        <taxon>Planctomycetia</taxon>
        <taxon>Pirellulales</taxon>
        <taxon>Lacipirellulaceae</taxon>
        <taxon>Lacipirellula</taxon>
    </lineage>
</organism>
<accession>A0A5K7XE07</accession>
<evidence type="ECO:0000256" key="1">
    <source>
        <dbReference type="SAM" id="Coils"/>
    </source>
</evidence>
<dbReference type="Proteomes" id="UP000326837">
    <property type="component" value="Chromosome"/>
</dbReference>
<name>A0A5K7XE07_9BACT</name>
<protein>
    <submittedName>
        <fullName evidence="2">Uncharacterized protein</fullName>
    </submittedName>
</protein>
<proteinExistence type="predicted"/>
<evidence type="ECO:0000313" key="3">
    <source>
        <dbReference type="Proteomes" id="UP000326837"/>
    </source>
</evidence>
<dbReference type="EMBL" id="AP021861">
    <property type="protein sequence ID" value="BBO34252.1"/>
    <property type="molecule type" value="Genomic_DNA"/>
</dbReference>
<keyword evidence="1" id="KW-0175">Coiled coil</keyword>
<feature type="coiled-coil region" evidence="1">
    <location>
        <begin position="102"/>
        <end position="160"/>
    </location>
</feature>
<sequence length="167" mass="18263">MTAASPQNTDDMKSIDSMERIEMRYQIVLAAAIVCVLASGSYADPLQKPSQIAPGSHREAQHHMIYLNHRHVMDHTRMLHQHAMHHATQQTAIDQKSAQIHSAEIRRQLDAAAVQLKELEASLTAIEKKEADAKLAIVHTQQAEAAKQAAELNAEAAKATPAPAKVA</sequence>
<keyword evidence="3" id="KW-1185">Reference proteome</keyword>
<evidence type="ECO:0000313" key="2">
    <source>
        <dbReference type="EMBL" id="BBO34252.1"/>
    </source>
</evidence>